<dbReference type="EnsemblMetazoa" id="XM_011663564">
    <property type="protein sequence ID" value="XP_011661866"/>
    <property type="gene ID" value="LOC575341"/>
</dbReference>
<dbReference type="Proteomes" id="UP000007110">
    <property type="component" value="Unassembled WGS sequence"/>
</dbReference>
<dbReference type="GO" id="GO:0016020">
    <property type="term" value="C:membrane"/>
    <property type="evidence" value="ECO:0000318"/>
    <property type="project" value="GO_Central"/>
</dbReference>
<evidence type="ECO:0000256" key="5">
    <source>
        <dbReference type="ARBA" id="ARBA00023136"/>
    </source>
</evidence>
<dbReference type="Pfam" id="PF05653">
    <property type="entry name" value="Mg_trans_NIPA"/>
    <property type="match status" value="1"/>
</dbReference>
<dbReference type="GeneID" id="575341"/>
<sequence length="362" mass="39091">MGGEAEERSTSDLTIGLMLAVSSTVFIGSSGIVKKKALIKIHAYATRAGDGGHAYLKEWLWWAGFGLLAAGEFLNFIAYAFAPALLVTPLGALSVLVTAVLSHYFLKENLNLLGKVGCMQCIIGSTIMVLHAPVEGGAASLAELSIRLQDSVFVTYIIGLLIVVVVLIYVVSPTHGPKNILVYISICSLVGSLSVLACKGFGIAVKEYSKGTNTFLLPITWFLLSCLVVCILMSMHYLNKALDTFNAAVIAPIYYVFFTTCVVTASGILFKEWASMNLRDTLSTVAGFGVIIMGIYLLHTFKDANISLDSITLMSPKIKDLSKSPLPLSNNHRGVNSSDTESIGYLKSTVEEVRFPQANFYF</sequence>
<feature type="transmembrane region" description="Helical" evidence="6">
    <location>
        <begin position="282"/>
        <end position="301"/>
    </location>
</feature>
<dbReference type="GO" id="GO:0015095">
    <property type="term" value="F:magnesium ion transmembrane transporter activity"/>
    <property type="evidence" value="ECO:0007669"/>
    <property type="project" value="InterPro"/>
</dbReference>
<dbReference type="SUPFAM" id="SSF103481">
    <property type="entry name" value="Multidrug resistance efflux transporter EmrE"/>
    <property type="match status" value="1"/>
</dbReference>
<feature type="transmembrane region" description="Helical" evidence="6">
    <location>
        <begin position="247"/>
        <end position="270"/>
    </location>
</feature>
<evidence type="ECO:0000256" key="3">
    <source>
        <dbReference type="ARBA" id="ARBA00022692"/>
    </source>
</evidence>
<reference evidence="8" key="1">
    <citation type="submission" date="2015-02" db="EMBL/GenBank/DDBJ databases">
        <title>Genome sequencing for Strongylocentrotus purpuratus.</title>
        <authorList>
            <person name="Murali S."/>
            <person name="Liu Y."/>
            <person name="Vee V."/>
            <person name="English A."/>
            <person name="Wang M."/>
            <person name="Skinner E."/>
            <person name="Han Y."/>
            <person name="Muzny D.M."/>
            <person name="Worley K.C."/>
            <person name="Gibbs R.A."/>
        </authorList>
    </citation>
    <scope>NUCLEOTIDE SEQUENCE</scope>
</reference>
<accession>A0A7M7LVK0</accession>
<evidence type="ECO:0000313" key="8">
    <source>
        <dbReference type="Proteomes" id="UP000007110"/>
    </source>
</evidence>
<dbReference type="OrthoDB" id="6428174at2759"/>
<comment type="subcellular location">
    <subcellularLocation>
        <location evidence="1">Membrane</location>
        <topology evidence="1">Multi-pass membrane protein</topology>
    </subcellularLocation>
</comment>
<evidence type="ECO:0000256" key="2">
    <source>
        <dbReference type="ARBA" id="ARBA00007230"/>
    </source>
</evidence>
<organism evidence="7 8">
    <name type="scientific">Strongylocentrotus purpuratus</name>
    <name type="common">Purple sea urchin</name>
    <dbReference type="NCBI Taxonomy" id="7668"/>
    <lineage>
        <taxon>Eukaryota</taxon>
        <taxon>Metazoa</taxon>
        <taxon>Echinodermata</taxon>
        <taxon>Eleutherozoa</taxon>
        <taxon>Echinozoa</taxon>
        <taxon>Echinoidea</taxon>
        <taxon>Euechinoidea</taxon>
        <taxon>Echinacea</taxon>
        <taxon>Camarodonta</taxon>
        <taxon>Echinidea</taxon>
        <taxon>Strongylocentrotidae</taxon>
        <taxon>Strongylocentrotus</taxon>
    </lineage>
</organism>
<dbReference type="RefSeq" id="XP_011661866.2">
    <property type="nucleotide sequence ID" value="XM_011663564.2"/>
</dbReference>
<dbReference type="PANTHER" id="PTHR12570:SF92">
    <property type="entry name" value="SPICHTHYIN, ISOFORM B"/>
    <property type="match status" value="1"/>
</dbReference>
<evidence type="ECO:0000256" key="4">
    <source>
        <dbReference type="ARBA" id="ARBA00022989"/>
    </source>
</evidence>
<name>A0A7M7LVK0_STRPU</name>
<evidence type="ECO:0000256" key="6">
    <source>
        <dbReference type="SAM" id="Phobius"/>
    </source>
</evidence>
<dbReference type="InterPro" id="IPR008521">
    <property type="entry name" value="Mg_trans_NIPA"/>
</dbReference>
<evidence type="ECO:0000256" key="1">
    <source>
        <dbReference type="ARBA" id="ARBA00004141"/>
    </source>
</evidence>
<feature type="transmembrane region" description="Helical" evidence="6">
    <location>
        <begin position="13"/>
        <end position="33"/>
    </location>
</feature>
<dbReference type="FunCoup" id="A0A7M7LVK0">
    <property type="interactions" value="754"/>
</dbReference>
<dbReference type="GO" id="GO:0015693">
    <property type="term" value="P:magnesium ion transport"/>
    <property type="evidence" value="ECO:0000318"/>
    <property type="project" value="GO_Central"/>
</dbReference>
<keyword evidence="4 6" id="KW-1133">Transmembrane helix</keyword>
<comment type="similarity">
    <text evidence="2">Belongs to the NIPA family.</text>
</comment>
<dbReference type="PANTHER" id="PTHR12570">
    <property type="match status" value="1"/>
</dbReference>
<feature type="transmembrane region" description="Helical" evidence="6">
    <location>
        <begin position="87"/>
        <end position="106"/>
    </location>
</feature>
<evidence type="ECO:0008006" key="9">
    <source>
        <dbReference type="Google" id="ProtNLM"/>
    </source>
</evidence>
<reference evidence="7" key="2">
    <citation type="submission" date="2021-01" db="UniProtKB">
        <authorList>
            <consortium name="EnsemblMetazoa"/>
        </authorList>
    </citation>
    <scope>IDENTIFICATION</scope>
</reference>
<evidence type="ECO:0000313" key="7">
    <source>
        <dbReference type="EnsemblMetazoa" id="XP_011661866"/>
    </source>
</evidence>
<feature type="transmembrane region" description="Helical" evidence="6">
    <location>
        <begin position="215"/>
        <end position="235"/>
    </location>
</feature>
<dbReference type="InParanoid" id="A0A7M7LVK0"/>
<keyword evidence="3 6" id="KW-0812">Transmembrane</keyword>
<dbReference type="AlphaFoldDB" id="A0A7M7LVK0"/>
<proteinExistence type="inferred from homology"/>
<feature type="transmembrane region" description="Helical" evidence="6">
    <location>
        <begin position="152"/>
        <end position="171"/>
    </location>
</feature>
<feature type="transmembrane region" description="Helical" evidence="6">
    <location>
        <begin position="180"/>
        <end position="203"/>
    </location>
</feature>
<feature type="transmembrane region" description="Helical" evidence="6">
    <location>
        <begin position="59"/>
        <end position="81"/>
    </location>
</feature>
<dbReference type="InterPro" id="IPR037185">
    <property type="entry name" value="EmrE-like"/>
</dbReference>
<protein>
    <recommendedName>
        <fullName evidence="9">Magnesium transporter NIPA2</fullName>
    </recommendedName>
</protein>
<keyword evidence="5 6" id="KW-0472">Membrane</keyword>
<dbReference type="KEGG" id="spu:575341"/>
<dbReference type="OMA" id="NTAAYAF"/>
<keyword evidence="8" id="KW-1185">Reference proteome</keyword>